<keyword evidence="5 7" id="KW-1133">Transmembrane helix</keyword>
<dbReference type="InterPro" id="IPR010817">
    <property type="entry name" value="HemY_N"/>
</dbReference>
<gene>
    <name evidence="9" type="ORF">LPC04_17505</name>
</gene>
<dbReference type="AlphaFoldDB" id="A0A9X1YN91"/>
<feature type="domain" description="HemY N-terminal" evidence="8">
    <location>
        <begin position="26"/>
        <end position="118"/>
    </location>
</feature>
<evidence type="ECO:0000256" key="4">
    <source>
        <dbReference type="ARBA" id="ARBA00022692"/>
    </source>
</evidence>
<reference evidence="9" key="1">
    <citation type="submission" date="2021-11" db="EMBL/GenBank/DDBJ databases">
        <title>BS-T2-15 a new species belonging to the Comamonadaceae family isolated from the soil of a French oak forest.</title>
        <authorList>
            <person name="Mieszkin S."/>
            <person name="Alain K."/>
        </authorList>
    </citation>
    <scope>NUCLEOTIDE SEQUENCE</scope>
    <source>
        <strain evidence="9">BS-T2-15</strain>
    </source>
</reference>
<comment type="subcellular location">
    <subcellularLocation>
        <location evidence="2">Cell membrane</location>
    </subcellularLocation>
    <subcellularLocation>
        <location evidence="1">Membrane</location>
        <topology evidence="1">Multi-pass membrane protein</topology>
    </subcellularLocation>
</comment>
<keyword evidence="4 7" id="KW-0812">Transmembrane</keyword>
<dbReference type="InterPro" id="IPR005254">
    <property type="entry name" value="Heme_biosyn_assoc_TPR_pro"/>
</dbReference>
<comment type="caution">
    <text evidence="9">The sequence shown here is derived from an EMBL/GenBank/DDBJ whole genome shotgun (WGS) entry which is preliminary data.</text>
</comment>
<dbReference type="Pfam" id="PF07219">
    <property type="entry name" value="HemY_N"/>
    <property type="match status" value="1"/>
</dbReference>
<evidence type="ECO:0000256" key="1">
    <source>
        <dbReference type="ARBA" id="ARBA00004141"/>
    </source>
</evidence>
<evidence type="ECO:0000256" key="7">
    <source>
        <dbReference type="SAM" id="Phobius"/>
    </source>
</evidence>
<evidence type="ECO:0000313" key="10">
    <source>
        <dbReference type="Proteomes" id="UP001139353"/>
    </source>
</evidence>
<protein>
    <submittedName>
        <fullName evidence="9">Heme biosynthesis protein HemY</fullName>
    </submittedName>
</protein>
<keyword evidence="10" id="KW-1185">Reference proteome</keyword>
<name>A0A9X1YN91_9BURK</name>
<evidence type="ECO:0000313" key="9">
    <source>
        <dbReference type="EMBL" id="MCK9687502.1"/>
    </source>
</evidence>
<dbReference type="RefSeq" id="WP_275683537.1">
    <property type="nucleotide sequence ID" value="NZ_JAJLJH010000004.1"/>
</dbReference>
<dbReference type="NCBIfam" id="TIGR00540">
    <property type="entry name" value="TPR_hemY_coli"/>
    <property type="match status" value="1"/>
</dbReference>
<accession>A0A9X1YN91</accession>
<keyword evidence="3" id="KW-1003">Cell membrane</keyword>
<evidence type="ECO:0000256" key="5">
    <source>
        <dbReference type="ARBA" id="ARBA00022989"/>
    </source>
</evidence>
<proteinExistence type="predicted"/>
<keyword evidence="6 7" id="KW-0472">Membrane</keyword>
<evidence type="ECO:0000256" key="3">
    <source>
        <dbReference type="ARBA" id="ARBA00022475"/>
    </source>
</evidence>
<feature type="transmembrane region" description="Helical" evidence="7">
    <location>
        <begin position="42"/>
        <end position="66"/>
    </location>
</feature>
<dbReference type="GO" id="GO:0042168">
    <property type="term" value="P:heme metabolic process"/>
    <property type="evidence" value="ECO:0007669"/>
    <property type="project" value="InterPro"/>
</dbReference>
<dbReference type="Proteomes" id="UP001139353">
    <property type="component" value="Unassembled WGS sequence"/>
</dbReference>
<dbReference type="GO" id="GO:0005886">
    <property type="term" value="C:plasma membrane"/>
    <property type="evidence" value="ECO:0007669"/>
    <property type="project" value="UniProtKB-SubCell"/>
</dbReference>
<evidence type="ECO:0000259" key="8">
    <source>
        <dbReference type="Pfam" id="PF07219"/>
    </source>
</evidence>
<sequence>MKTVIWVILLFVAAVVSAAVLSQNDGLVSIFYSGYRVDTSLNVAVVALVLFVVVLYVALKAINGLLSMPRRAHEWRELKRERAAHAALRDAHAEYLAARFNRASKAARQALELQQDVDVLRNDREFAGLAHLIAAASLHRIQDRRGRDERANRVVELTSGVLSGSVVLDGAHLLMAEWALDDRDAERGLEALRALPPGVARRTQALRLRLQAARMAQKPVEALQTARLLAKHQGFSQVAAQSLLRSLAIDVVCAAHDEEQLLRAWQSLDAGDRRDVLVGARAAVRARDLGRADLGRDYLAPHWSELARIDADERAALAIALIDCISGLGNEWLPRVEAALASHGNEAAIVAAAGMVFAERQLWGKARRPLEQTAHTATLPGRVRRQALRRLAFIARLEGDELRGGEYERQAAVID</sequence>
<evidence type="ECO:0000256" key="2">
    <source>
        <dbReference type="ARBA" id="ARBA00004236"/>
    </source>
</evidence>
<evidence type="ECO:0000256" key="6">
    <source>
        <dbReference type="ARBA" id="ARBA00023136"/>
    </source>
</evidence>
<dbReference type="EMBL" id="JAJLJH010000004">
    <property type="protein sequence ID" value="MCK9687502.1"/>
    <property type="molecule type" value="Genomic_DNA"/>
</dbReference>
<organism evidence="9 10">
    <name type="scientific">Scleromatobacter humisilvae</name>
    <dbReference type="NCBI Taxonomy" id="2897159"/>
    <lineage>
        <taxon>Bacteria</taxon>
        <taxon>Pseudomonadati</taxon>
        <taxon>Pseudomonadota</taxon>
        <taxon>Betaproteobacteria</taxon>
        <taxon>Burkholderiales</taxon>
        <taxon>Sphaerotilaceae</taxon>
        <taxon>Scleromatobacter</taxon>
    </lineage>
</organism>